<gene>
    <name evidence="2" type="ORF">F2Q69_00060404</name>
</gene>
<comment type="caution">
    <text evidence="2">The sequence shown here is derived from an EMBL/GenBank/DDBJ whole genome shotgun (WGS) entry which is preliminary data.</text>
</comment>
<name>A0A8S9RDU6_BRACR</name>
<proteinExistence type="predicted"/>
<dbReference type="Proteomes" id="UP000712600">
    <property type="component" value="Unassembled WGS sequence"/>
</dbReference>
<reference evidence="2" key="1">
    <citation type="submission" date="2019-12" db="EMBL/GenBank/DDBJ databases">
        <title>Genome sequencing and annotation of Brassica cretica.</title>
        <authorList>
            <person name="Studholme D.J."/>
            <person name="Sarris P."/>
        </authorList>
    </citation>
    <scope>NUCLEOTIDE SEQUENCE</scope>
    <source>
        <strain evidence="2">PFS-109/04</strain>
        <tissue evidence="2">Leaf</tissue>
    </source>
</reference>
<dbReference type="EMBL" id="QGKX02000095">
    <property type="protein sequence ID" value="KAF3570845.1"/>
    <property type="molecule type" value="Genomic_DNA"/>
</dbReference>
<evidence type="ECO:0000313" key="2">
    <source>
        <dbReference type="EMBL" id="KAF3570845.1"/>
    </source>
</evidence>
<protein>
    <submittedName>
        <fullName evidence="2">Uncharacterized protein</fullName>
    </submittedName>
</protein>
<feature type="region of interest" description="Disordered" evidence="1">
    <location>
        <begin position="22"/>
        <end position="54"/>
    </location>
</feature>
<sequence>MRYRNRTRSVLLGFIDIMANDISEAQMDPQRSKEKKRERRDTPPSAKAAGATGKMSFERERIFTRSFFLFSKLLTGLTPKDQLTRNPQGVPEKPNGPYAST</sequence>
<evidence type="ECO:0000313" key="3">
    <source>
        <dbReference type="Proteomes" id="UP000712600"/>
    </source>
</evidence>
<evidence type="ECO:0000256" key="1">
    <source>
        <dbReference type="SAM" id="MobiDB-lite"/>
    </source>
</evidence>
<feature type="region of interest" description="Disordered" evidence="1">
    <location>
        <begin position="79"/>
        <end position="101"/>
    </location>
</feature>
<accession>A0A8S9RDU6</accession>
<organism evidence="2 3">
    <name type="scientific">Brassica cretica</name>
    <name type="common">Mustard</name>
    <dbReference type="NCBI Taxonomy" id="69181"/>
    <lineage>
        <taxon>Eukaryota</taxon>
        <taxon>Viridiplantae</taxon>
        <taxon>Streptophyta</taxon>
        <taxon>Embryophyta</taxon>
        <taxon>Tracheophyta</taxon>
        <taxon>Spermatophyta</taxon>
        <taxon>Magnoliopsida</taxon>
        <taxon>eudicotyledons</taxon>
        <taxon>Gunneridae</taxon>
        <taxon>Pentapetalae</taxon>
        <taxon>rosids</taxon>
        <taxon>malvids</taxon>
        <taxon>Brassicales</taxon>
        <taxon>Brassicaceae</taxon>
        <taxon>Brassiceae</taxon>
        <taxon>Brassica</taxon>
    </lineage>
</organism>
<dbReference type="AlphaFoldDB" id="A0A8S9RDU6"/>